<keyword evidence="5 14" id="KW-0812">Transmembrane</keyword>
<dbReference type="RefSeq" id="WP_012195094.1">
    <property type="nucleotide sequence ID" value="NC_009976.1"/>
</dbReference>
<evidence type="ECO:0000256" key="5">
    <source>
        <dbReference type="ARBA" id="ARBA00022692"/>
    </source>
</evidence>
<keyword evidence="11 14" id="KW-0482">Metalloprotease</keyword>
<keyword evidence="12" id="KW-0129">CBS domain</keyword>
<dbReference type="SUPFAM" id="SSF54631">
    <property type="entry name" value="CBS-domain pair"/>
    <property type="match status" value="1"/>
</dbReference>
<feature type="transmembrane region" description="Helical" evidence="14">
    <location>
        <begin position="186"/>
        <end position="216"/>
    </location>
</feature>
<name>A9BEG1_PROM4</name>
<sequence length="413" mass="45342">MRIRGIPIRVHPSWFLILFVFTCASQGQISNLFDSELPVLLSWGIGFLTSLLVFASVVLHELGHSFMAMHEGIKVRSITLFLLGGVARIDKECVTAMSCLRVAIAGPLVSLSLAGLLLAFVQVASNTSLIASNLFSQLGTINLLLAFFNLLPGLPLDGGVILKSIVWHFSGSQRKGLKVANYSGRLLSVFAVFLGTFIWLRGGGFGGIWLIILGWFGLASSRSQNQIFSLQEILCTLNVSQASRRNFRVLEVDQSLKSISELNLGSAENQRISEWVLLCNAGRWVGYLTDKVLKDVPVQDWDKYLVSEYSQPLSELPSISDKEPLWHAVLTLEKLKASRLLVFNSAGLPSGTLDKVDIGNAVLSRLGLKLPKSFLETARQNNIYPLGISLVQVVEEMIITGLVQEPNSNESMK</sequence>
<evidence type="ECO:0000256" key="13">
    <source>
        <dbReference type="ARBA" id="ARBA00023136"/>
    </source>
</evidence>
<dbReference type="InterPro" id="IPR016483">
    <property type="entry name" value="UCP006404_Pept_M50_CBS"/>
</dbReference>
<dbReference type="KEGG" id="pmj:P9211_05401"/>
<dbReference type="InterPro" id="IPR008915">
    <property type="entry name" value="Peptidase_M50"/>
</dbReference>
<dbReference type="Proteomes" id="UP000000788">
    <property type="component" value="Chromosome"/>
</dbReference>
<comment type="similarity">
    <text evidence="2 14">Belongs to the peptidase M50B family.</text>
</comment>
<dbReference type="HOGENOM" id="CLU_037123_1_2_3"/>
<evidence type="ECO:0000256" key="9">
    <source>
        <dbReference type="ARBA" id="ARBA00022833"/>
    </source>
</evidence>
<dbReference type="GO" id="GO:0005886">
    <property type="term" value="C:plasma membrane"/>
    <property type="evidence" value="ECO:0007669"/>
    <property type="project" value="UniProtKB-SubCell"/>
</dbReference>
<proteinExistence type="inferred from homology"/>
<feature type="domain" description="Peptidase M50" evidence="17">
    <location>
        <begin position="50"/>
        <end position="122"/>
    </location>
</feature>
<evidence type="ECO:0000256" key="4">
    <source>
        <dbReference type="ARBA" id="ARBA00022670"/>
    </source>
</evidence>
<keyword evidence="8 14" id="KW-0378">Hydrolase</keyword>
<evidence type="ECO:0000256" key="2">
    <source>
        <dbReference type="ARBA" id="ARBA00007931"/>
    </source>
</evidence>
<evidence type="ECO:0000313" key="19">
    <source>
        <dbReference type="Proteomes" id="UP000000788"/>
    </source>
</evidence>
<dbReference type="GO" id="GO:0006508">
    <property type="term" value="P:proteolysis"/>
    <property type="evidence" value="ECO:0007669"/>
    <property type="project" value="UniProtKB-KW"/>
</dbReference>
<evidence type="ECO:0000256" key="11">
    <source>
        <dbReference type="ARBA" id="ARBA00023049"/>
    </source>
</evidence>
<evidence type="ECO:0000256" key="14">
    <source>
        <dbReference type="PIRNR" id="PIRNR006404"/>
    </source>
</evidence>
<dbReference type="CDD" id="cd06164">
    <property type="entry name" value="S2P-M50_SpoIVFB_CBS"/>
    <property type="match status" value="1"/>
</dbReference>
<evidence type="ECO:0000259" key="17">
    <source>
        <dbReference type="Pfam" id="PF02163"/>
    </source>
</evidence>
<evidence type="ECO:0000256" key="1">
    <source>
        <dbReference type="ARBA" id="ARBA00004651"/>
    </source>
</evidence>
<dbReference type="AlphaFoldDB" id="A9BEG1"/>
<evidence type="ECO:0000256" key="6">
    <source>
        <dbReference type="ARBA" id="ARBA00022723"/>
    </source>
</evidence>
<evidence type="ECO:0000256" key="7">
    <source>
        <dbReference type="ARBA" id="ARBA00022737"/>
    </source>
</evidence>
<accession>A9BEG1</accession>
<dbReference type="PANTHER" id="PTHR39188:SF3">
    <property type="entry name" value="STAGE IV SPORULATION PROTEIN FB"/>
    <property type="match status" value="1"/>
</dbReference>
<evidence type="ECO:0000256" key="3">
    <source>
        <dbReference type="ARBA" id="ARBA00022475"/>
    </source>
</evidence>
<dbReference type="PANTHER" id="PTHR39188">
    <property type="entry name" value="MEMBRANE-ASSOCIATED ZINC METALLOPROTEASE M50B"/>
    <property type="match status" value="1"/>
</dbReference>
<evidence type="ECO:0000256" key="10">
    <source>
        <dbReference type="ARBA" id="ARBA00022989"/>
    </source>
</evidence>
<feature type="transmembrane region" description="Helical" evidence="14">
    <location>
        <begin position="37"/>
        <end position="59"/>
    </location>
</feature>
<keyword evidence="3" id="KW-1003">Cell membrane</keyword>
<feature type="binding site" evidence="16">
    <location>
        <position position="157"/>
    </location>
    <ligand>
        <name>Zn(2+)</name>
        <dbReference type="ChEBI" id="CHEBI:29105"/>
        <note>catalytic</note>
    </ligand>
</feature>
<keyword evidence="19" id="KW-1185">Reference proteome</keyword>
<dbReference type="OrthoDB" id="166377at2"/>
<keyword evidence="7" id="KW-0677">Repeat</keyword>
<keyword evidence="6 14" id="KW-0479">Metal-binding</keyword>
<keyword evidence="13 14" id="KW-0472">Membrane</keyword>
<evidence type="ECO:0000256" key="15">
    <source>
        <dbReference type="PIRSR" id="PIRSR006404-1"/>
    </source>
</evidence>
<comment type="caution">
    <text evidence="14">Lacks conserved residue(s) required for the propagation of feature annotation.</text>
</comment>
<evidence type="ECO:0000256" key="16">
    <source>
        <dbReference type="PIRSR" id="PIRSR006404-2"/>
    </source>
</evidence>
<evidence type="ECO:0000256" key="8">
    <source>
        <dbReference type="ARBA" id="ARBA00022801"/>
    </source>
</evidence>
<comment type="cofactor">
    <cofactor evidence="14 16">
        <name>Zn(2+)</name>
        <dbReference type="ChEBI" id="CHEBI:29105"/>
    </cofactor>
    <text evidence="14 16">Binds 1 zinc ion per subunit.</text>
</comment>
<feature type="domain" description="Peptidase M50" evidence="17">
    <location>
        <begin position="130"/>
        <end position="189"/>
    </location>
</feature>
<keyword evidence="9 14" id="KW-0862">Zinc</keyword>
<dbReference type="eggNOG" id="COG1994">
    <property type="taxonomic scope" value="Bacteria"/>
</dbReference>
<comment type="subcellular location">
    <subcellularLocation>
        <location evidence="1">Cell membrane</location>
        <topology evidence="1">Multi-pass membrane protein</topology>
    </subcellularLocation>
</comment>
<reference evidence="18 19" key="1">
    <citation type="journal article" date="2007" name="PLoS Genet.">
        <title>Patterns and implications of gene gain and loss in the evolution of Prochlorococcus.</title>
        <authorList>
            <person name="Kettler G.C."/>
            <person name="Martiny A.C."/>
            <person name="Huang K."/>
            <person name="Zucker J."/>
            <person name="Coleman M.L."/>
            <person name="Rodrigue S."/>
            <person name="Chen F."/>
            <person name="Lapidus A."/>
            <person name="Ferriera S."/>
            <person name="Johnson J."/>
            <person name="Steglich C."/>
            <person name="Church G.M."/>
            <person name="Richardson P."/>
            <person name="Chisholm S.W."/>
        </authorList>
    </citation>
    <scope>NUCLEOTIDE SEQUENCE [LARGE SCALE GENOMIC DNA]</scope>
    <source>
        <strain evidence="19">MIT 9211</strain>
    </source>
</reference>
<dbReference type="EMBL" id="CP000878">
    <property type="protein sequence ID" value="ABX08471.1"/>
    <property type="molecule type" value="Genomic_DNA"/>
</dbReference>
<dbReference type="GO" id="GO:0008237">
    <property type="term" value="F:metallopeptidase activity"/>
    <property type="evidence" value="ECO:0007669"/>
    <property type="project" value="UniProtKB-UniRule"/>
</dbReference>
<feature type="binding site" evidence="16">
    <location>
        <position position="60"/>
    </location>
    <ligand>
        <name>Zn(2+)</name>
        <dbReference type="ChEBI" id="CHEBI:29105"/>
        <note>catalytic</note>
    </ligand>
</feature>
<dbReference type="GO" id="GO:0046872">
    <property type="term" value="F:metal ion binding"/>
    <property type="evidence" value="ECO:0007669"/>
    <property type="project" value="UniProtKB-UniRule"/>
</dbReference>
<keyword evidence="10 14" id="KW-1133">Transmembrane helix</keyword>
<dbReference type="InterPro" id="IPR046342">
    <property type="entry name" value="CBS_dom_sf"/>
</dbReference>
<dbReference type="Pfam" id="PF02163">
    <property type="entry name" value="Peptidase_M50"/>
    <property type="match status" value="2"/>
</dbReference>
<evidence type="ECO:0000313" key="18">
    <source>
        <dbReference type="EMBL" id="ABX08471.1"/>
    </source>
</evidence>
<feature type="transmembrane region" description="Helical" evidence="14">
    <location>
        <begin position="141"/>
        <end position="166"/>
    </location>
</feature>
<keyword evidence="4 14" id="KW-0645">Protease</keyword>
<gene>
    <name evidence="18" type="ordered locus">P9211_05401</name>
</gene>
<feature type="binding site" evidence="16">
    <location>
        <position position="64"/>
    </location>
    <ligand>
        <name>Zn(2+)</name>
        <dbReference type="ChEBI" id="CHEBI:29105"/>
        <note>catalytic</note>
    </ligand>
</feature>
<feature type="active site" evidence="15">
    <location>
        <position position="61"/>
    </location>
</feature>
<organism evidence="18 19">
    <name type="scientific">Prochlorococcus marinus (strain MIT 9211)</name>
    <dbReference type="NCBI Taxonomy" id="93059"/>
    <lineage>
        <taxon>Bacteria</taxon>
        <taxon>Bacillati</taxon>
        <taxon>Cyanobacteriota</taxon>
        <taxon>Cyanophyceae</taxon>
        <taxon>Synechococcales</taxon>
        <taxon>Prochlorococcaceae</taxon>
        <taxon>Prochlorococcus</taxon>
    </lineage>
</organism>
<evidence type="ECO:0000256" key="12">
    <source>
        <dbReference type="ARBA" id="ARBA00023122"/>
    </source>
</evidence>
<protein>
    <recommendedName>
        <fullName evidence="14">Zinc metalloprotease</fullName>
    </recommendedName>
</protein>
<feature type="transmembrane region" description="Helical" evidence="14">
    <location>
        <begin position="98"/>
        <end position="121"/>
    </location>
</feature>
<dbReference type="PIRSF" id="PIRSF006404">
    <property type="entry name" value="UCP006404_Pept_M50_CBS"/>
    <property type="match status" value="1"/>
</dbReference>